<dbReference type="AlphaFoldDB" id="A0A9N9HI73"/>
<name>A0A9N9HI73_9GLOM</name>
<evidence type="ECO:0000256" key="1">
    <source>
        <dbReference type="SAM" id="MobiDB-lite"/>
    </source>
</evidence>
<evidence type="ECO:0000313" key="3">
    <source>
        <dbReference type="Proteomes" id="UP000789405"/>
    </source>
</evidence>
<dbReference type="Proteomes" id="UP000789405">
    <property type="component" value="Unassembled WGS sequence"/>
</dbReference>
<gene>
    <name evidence="2" type="ORF">DERYTH_LOCUS11929</name>
</gene>
<sequence>MNDDDSSNNEDIIADDHASFSSQFVVTFERNKHGEILSDHMIDNDDMDNEDLFILEEQNSTSGSEYEQSSEKTHKRTRKNRVGGRAK</sequence>
<proteinExistence type="predicted"/>
<protein>
    <submittedName>
        <fullName evidence="2">15718_t:CDS:1</fullName>
    </submittedName>
</protein>
<keyword evidence="3" id="KW-1185">Reference proteome</keyword>
<dbReference type="EMBL" id="CAJVPY010007600">
    <property type="protein sequence ID" value="CAG8683085.1"/>
    <property type="molecule type" value="Genomic_DNA"/>
</dbReference>
<comment type="caution">
    <text evidence="2">The sequence shown here is derived from an EMBL/GenBank/DDBJ whole genome shotgun (WGS) entry which is preliminary data.</text>
</comment>
<dbReference type="OrthoDB" id="10628967at2759"/>
<feature type="compositionally biased region" description="Basic residues" evidence="1">
    <location>
        <begin position="73"/>
        <end position="87"/>
    </location>
</feature>
<organism evidence="2 3">
    <name type="scientific">Dentiscutata erythropus</name>
    <dbReference type="NCBI Taxonomy" id="1348616"/>
    <lineage>
        <taxon>Eukaryota</taxon>
        <taxon>Fungi</taxon>
        <taxon>Fungi incertae sedis</taxon>
        <taxon>Mucoromycota</taxon>
        <taxon>Glomeromycotina</taxon>
        <taxon>Glomeromycetes</taxon>
        <taxon>Diversisporales</taxon>
        <taxon>Gigasporaceae</taxon>
        <taxon>Dentiscutata</taxon>
    </lineage>
</organism>
<feature type="region of interest" description="Disordered" evidence="1">
    <location>
        <begin position="57"/>
        <end position="87"/>
    </location>
</feature>
<reference evidence="2" key="1">
    <citation type="submission" date="2021-06" db="EMBL/GenBank/DDBJ databases">
        <authorList>
            <person name="Kallberg Y."/>
            <person name="Tangrot J."/>
            <person name="Rosling A."/>
        </authorList>
    </citation>
    <scope>NUCLEOTIDE SEQUENCE</scope>
    <source>
        <strain evidence="2">MA453B</strain>
    </source>
</reference>
<feature type="compositionally biased region" description="Polar residues" evidence="1">
    <location>
        <begin position="57"/>
        <end position="67"/>
    </location>
</feature>
<evidence type="ECO:0000313" key="2">
    <source>
        <dbReference type="EMBL" id="CAG8683085.1"/>
    </source>
</evidence>
<accession>A0A9N9HI73</accession>